<feature type="region of interest" description="Disordered" evidence="1">
    <location>
        <begin position="1"/>
        <end position="74"/>
    </location>
</feature>
<feature type="compositionally biased region" description="Basic residues" evidence="1">
    <location>
        <begin position="199"/>
        <end position="208"/>
    </location>
</feature>
<gene>
    <name evidence="2" type="ORF">TDUB1175_LOCUS16172</name>
</gene>
<proteinExistence type="predicted"/>
<organism evidence="2">
    <name type="scientific">Pseudictyota dubia</name>
    <dbReference type="NCBI Taxonomy" id="2749911"/>
    <lineage>
        <taxon>Eukaryota</taxon>
        <taxon>Sar</taxon>
        <taxon>Stramenopiles</taxon>
        <taxon>Ochrophyta</taxon>
        <taxon>Bacillariophyta</taxon>
        <taxon>Mediophyceae</taxon>
        <taxon>Biddulphiophycidae</taxon>
        <taxon>Eupodiscales</taxon>
        <taxon>Odontellaceae</taxon>
        <taxon>Pseudictyota</taxon>
    </lineage>
</organism>
<evidence type="ECO:0000256" key="1">
    <source>
        <dbReference type="SAM" id="MobiDB-lite"/>
    </source>
</evidence>
<protein>
    <submittedName>
        <fullName evidence="2">Uncharacterized protein</fullName>
    </submittedName>
</protein>
<evidence type="ECO:0000313" key="2">
    <source>
        <dbReference type="EMBL" id="CAD8317378.1"/>
    </source>
</evidence>
<dbReference type="EMBL" id="HBED01032267">
    <property type="protein sequence ID" value="CAD8317378.1"/>
    <property type="molecule type" value="Transcribed_RNA"/>
</dbReference>
<reference evidence="2" key="1">
    <citation type="submission" date="2021-01" db="EMBL/GenBank/DDBJ databases">
        <authorList>
            <person name="Corre E."/>
            <person name="Pelletier E."/>
            <person name="Niang G."/>
            <person name="Scheremetjew M."/>
            <person name="Finn R."/>
            <person name="Kale V."/>
            <person name="Holt S."/>
            <person name="Cochrane G."/>
            <person name="Meng A."/>
            <person name="Brown T."/>
            <person name="Cohen L."/>
        </authorList>
    </citation>
    <scope>NUCLEOTIDE SEQUENCE</scope>
    <source>
        <strain evidence="2">CCMP147</strain>
    </source>
</reference>
<accession>A0A7R9W8M3</accession>
<name>A0A7R9W8M3_9STRA</name>
<feature type="compositionally biased region" description="Basic and acidic residues" evidence="1">
    <location>
        <begin position="142"/>
        <end position="153"/>
    </location>
</feature>
<dbReference type="AlphaFoldDB" id="A0A7R9W8M3"/>
<feature type="region of interest" description="Disordered" evidence="1">
    <location>
        <begin position="139"/>
        <end position="208"/>
    </location>
</feature>
<feature type="region of interest" description="Disordered" evidence="1">
    <location>
        <begin position="86"/>
        <end position="125"/>
    </location>
</feature>
<sequence length="208" mass="21634">MTSLQRAAAAAAFPGSRSPRAGANSKRKEIANTDNKNGGGGMFENSFGGLDLSEFGLPSGHGGAGRQPSAAAKLMRIKAEEARIAEREAKEEVEMSENAARLARDRTTRQLKSGDDGGGKNARGADLLGSGGFFSALVSMHGGDDVGANRERSTGSSNTLKKVKRRNVPVVKSGSAGKVSKHGISRGSASKVSRQGKGMAKKSKRTKY</sequence>
<feature type="compositionally biased region" description="Basic and acidic residues" evidence="1">
    <location>
        <begin position="102"/>
        <end position="118"/>
    </location>
</feature>